<dbReference type="PANTHER" id="PTHR19871:SF14">
    <property type="entry name" value="DUF4062 DOMAIN-CONTAINING PROTEIN"/>
    <property type="match status" value="1"/>
</dbReference>
<dbReference type="KEGG" id="tad:TRIADDRAFT_18708"/>
<dbReference type="PANTHER" id="PTHR19871">
    <property type="entry name" value="BETA TRANSDUCIN-RELATED PROTEIN"/>
    <property type="match status" value="1"/>
</dbReference>
<dbReference type="SUPFAM" id="SSF52540">
    <property type="entry name" value="P-loop containing nucleoside triphosphate hydrolases"/>
    <property type="match status" value="1"/>
</dbReference>
<reference evidence="2 3" key="1">
    <citation type="journal article" date="2008" name="Nature">
        <title>The Trichoplax genome and the nature of placozoans.</title>
        <authorList>
            <person name="Srivastava M."/>
            <person name="Begovic E."/>
            <person name="Chapman J."/>
            <person name="Putnam N.H."/>
            <person name="Hellsten U."/>
            <person name="Kawashima T."/>
            <person name="Kuo A."/>
            <person name="Mitros T."/>
            <person name="Salamov A."/>
            <person name="Carpenter M.L."/>
            <person name="Signorovitch A.Y."/>
            <person name="Moreno M.A."/>
            <person name="Kamm K."/>
            <person name="Grimwood J."/>
            <person name="Schmutz J."/>
            <person name="Shapiro H."/>
            <person name="Grigoriev I.V."/>
            <person name="Buss L.W."/>
            <person name="Schierwater B."/>
            <person name="Dellaporta S.L."/>
            <person name="Rokhsar D.S."/>
        </authorList>
    </citation>
    <scope>NUCLEOTIDE SEQUENCE [LARGE SCALE GENOMIC DNA]</scope>
    <source>
        <strain evidence="2 3">Grell-BS-1999</strain>
    </source>
</reference>
<dbReference type="GO" id="GO:0016887">
    <property type="term" value="F:ATP hydrolysis activity"/>
    <property type="evidence" value="ECO:0007669"/>
    <property type="project" value="InterPro"/>
</dbReference>
<keyword evidence="3" id="KW-1185">Reference proteome</keyword>
<dbReference type="InParanoid" id="B3RI54"/>
<dbReference type="eggNOG" id="KOG3602">
    <property type="taxonomic scope" value="Eukaryota"/>
</dbReference>
<evidence type="ECO:0000313" key="2">
    <source>
        <dbReference type="EMBL" id="EDV28394.1"/>
    </source>
</evidence>
<feature type="domain" description="AAA+ ATPase" evidence="1">
    <location>
        <begin position="354"/>
        <end position="505"/>
    </location>
</feature>
<dbReference type="GeneID" id="6748811"/>
<gene>
    <name evidence="2" type="ORF">TRIADDRAFT_18708</name>
</gene>
<dbReference type="InterPro" id="IPR027417">
    <property type="entry name" value="P-loop_NTPase"/>
</dbReference>
<dbReference type="EMBL" id="DS985241">
    <property type="protein sequence ID" value="EDV28394.1"/>
    <property type="molecule type" value="Genomic_DNA"/>
</dbReference>
<sequence>IRIFIVDFNQERQMLLERVFPKIRLHCFEHGYDFQAIDVTWGIKSLILDEHNITRLTLDLLRYCQEQSVGPNFITLVGDRYGYRPLPTKIFDKEFKQMLAAIENQEHRKFFTEWFVLDENSVPATHVLQPISSVYRDFNSTSSNARKAAEGNWQKAFNRLQDILYSSLKGISDEKARPKYLLSETHMIAQEAILRSDNPNFNCILMRRNITDIKKFVGNDSKISDYLDVNPESGVIDSHAQDLLSTLIDNYIPSRLHHTNILSYDVKWKANVGIDKNKSTDHSKYMNGLCTDVTEKLTSLVDQAIQTHSSLNFNDDDLYEEVNHHTALCLTKFNEFHGCEDLLQAIERYVRSNSKQPLVLLGPSGCGKTSLISAATRECKKWLGSSGCVVVRYCGTSPESGNIRLLLRSVCQQFRKIYNGDPATTPETYKELRDDLMKRLKMATTFFPQVLIIDGLDQLSDDDNAHEIQWLPKTLPEYVKVILSVRSDSSSPALRSLRVNFIHCDLCNYSCSKFFYSKNFPQS</sequence>
<proteinExistence type="predicted"/>
<dbReference type="Pfam" id="PF13401">
    <property type="entry name" value="AAA_22"/>
    <property type="match status" value="1"/>
</dbReference>
<name>B3RI54_TRIAD</name>
<dbReference type="CDD" id="cd00009">
    <property type="entry name" value="AAA"/>
    <property type="match status" value="1"/>
</dbReference>
<organism evidence="2 3">
    <name type="scientific">Trichoplax adhaerens</name>
    <name type="common">Trichoplax reptans</name>
    <dbReference type="NCBI Taxonomy" id="10228"/>
    <lineage>
        <taxon>Eukaryota</taxon>
        <taxon>Metazoa</taxon>
        <taxon>Placozoa</taxon>
        <taxon>Uniplacotomia</taxon>
        <taxon>Trichoplacea</taxon>
        <taxon>Trichoplacidae</taxon>
        <taxon>Trichoplax</taxon>
    </lineage>
</organism>
<dbReference type="AlphaFoldDB" id="B3RI54"/>
<dbReference type="STRING" id="10228.B3RI54"/>
<dbReference type="Proteomes" id="UP000009022">
    <property type="component" value="Unassembled WGS sequence"/>
</dbReference>
<dbReference type="InterPro" id="IPR003593">
    <property type="entry name" value="AAA+_ATPase"/>
</dbReference>
<feature type="non-terminal residue" evidence="2">
    <location>
        <position position="1"/>
    </location>
</feature>
<dbReference type="OrthoDB" id="2325716at2759"/>
<accession>B3RI54</accession>
<dbReference type="Gene3D" id="3.40.50.300">
    <property type="entry name" value="P-loop containing nucleotide triphosphate hydrolases"/>
    <property type="match status" value="1"/>
</dbReference>
<dbReference type="RefSeq" id="XP_002107596.1">
    <property type="nucleotide sequence ID" value="XM_002107560.1"/>
</dbReference>
<dbReference type="CTD" id="6748811"/>
<evidence type="ECO:0000259" key="1">
    <source>
        <dbReference type="SMART" id="SM00382"/>
    </source>
</evidence>
<dbReference type="InterPro" id="IPR052752">
    <property type="entry name" value="NACHT-WD_repeat"/>
</dbReference>
<dbReference type="OMA" id="SETHMIA"/>
<dbReference type="PhylomeDB" id="B3RI54"/>
<dbReference type="SMART" id="SM00382">
    <property type="entry name" value="AAA"/>
    <property type="match status" value="1"/>
</dbReference>
<evidence type="ECO:0000313" key="3">
    <source>
        <dbReference type="Proteomes" id="UP000009022"/>
    </source>
</evidence>
<dbReference type="InterPro" id="IPR049945">
    <property type="entry name" value="AAA_22"/>
</dbReference>
<dbReference type="HOGENOM" id="CLU_028517_0_0_1"/>
<protein>
    <recommendedName>
        <fullName evidence="1">AAA+ ATPase domain-containing protein</fullName>
    </recommendedName>
</protein>